<comment type="cofactor">
    <cofactor evidence="1 9">
        <name>thiamine diphosphate</name>
        <dbReference type="ChEBI" id="CHEBI:58937"/>
    </cofactor>
</comment>
<evidence type="ECO:0000256" key="1">
    <source>
        <dbReference type="ARBA" id="ARBA00001964"/>
    </source>
</evidence>
<accession>A0A8S1EUB9</accession>
<dbReference type="OrthoDB" id="3845at2759"/>
<dbReference type="EC" id="1.2.4.4" evidence="9"/>
<keyword evidence="9" id="KW-0786">Thiamine pyrophosphate</keyword>
<comment type="subcellular location">
    <subcellularLocation>
        <location evidence="2">Mitochondrion matrix</location>
    </subcellularLocation>
</comment>
<dbReference type="SUPFAM" id="SSF52518">
    <property type="entry name" value="Thiamin diphosphate-binding fold (THDP-binding)"/>
    <property type="match status" value="1"/>
</dbReference>
<gene>
    <name evidence="11" type="ORF">CBOVIS_LOCUS4270</name>
</gene>
<evidence type="ECO:0000313" key="12">
    <source>
        <dbReference type="Proteomes" id="UP000494206"/>
    </source>
</evidence>
<dbReference type="GO" id="GO:0005759">
    <property type="term" value="C:mitochondrial matrix"/>
    <property type="evidence" value="ECO:0007669"/>
    <property type="project" value="UniProtKB-SubCell"/>
</dbReference>
<organism evidence="11 12">
    <name type="scientific">Caenorhabditis bovis</name>
    <dbReference type="NCBI Taxonomy" id="2654633"/>
    <lineage>
        <taxon>Eukaryota</taxon>
        <taxon>Metazoa</taxon>
        <taxon>Ecdysozoa</taxon>
        <taxon>Nematoda</taxon>
        <taxon>Chromadorea</taxon>
        <taxon>Rhabditida</taxon>
        <taxon>Rhabditina</taxon>
        <taxon>Rhabditomorpha</taxon>
        <taxon>Rhabditoidea</taxon>
        <taxon>Rhabditidae</taxon>
        <taxon>Peloderinae</taxon>
        <taxon>Caenorhabditis</taxon>
    </lineage>
</organism>
<comment type="similarity">
    <text evidence="3 9">Belongs to the BCKDHA family.</text>
</comment>
<comment type="caution">
    <text evidence="11">The sequence shown here is derived from an EMBL/GenBank/DDBJ whole genome shotgun (WGS) entry which is preliminary data.</text>
</comment>
<keyword evidence="4" id="KW-0479">Metal-binding</keyword>
<evidence type="ECO:0000256" key="4">
    <source>
        <dbReference type="ARBA" id="ARBA00022723"/>
    </source>
</evidence>
<comment type="function">
    <text evidence="9">The branched-chain alpha-keto dehydrogenase complex catalyzes the overall conversion of alpha-keto acids to acyl-CoA and CO(2). It contains multiple copies of three enzymatic components: branched-chain alpha-keto acid decarboxylase (E1), lipoamide acyltransferase (E2) and lipoamide dehydrogenase (E3).</text>
</comment>
<dbReference type="InterPro" id="IPR001017">
    <property type="entry name" value="DH_E1"/>
</dbReference>
<dbReference type="FunFam" id="3.40.50.970:FF:000015">
    <property type="entry name" value="2-oxoisovalerate dehydrogenase subunit alpha"/>
    <property type="match status" value="1"/>
</dbReference>
<feature type="domain" description="Dehydrogenase E1 component" evidence="10">
    <location>
        <begin position="89"/>
        <end position="387"/>
    </location>
</feature>
<dbReference type="Gene3D" id="3.40.50.970">
    <property type="match status" value="1"/>
</dbReference>
<name>A0A8S1EUB9_9PELO</name>
<evidence type="ECO:0000259" key="10">
    <source>
        <dbReference type="Pfam" id="PF00676"/>
    </source>
</evidence>
<dbReference type="InterPro" id="IPR029061">
    <property type="entry name" value="THDP-binding"/>
</dbReference>
<dbReference type="Proteomes" id="UP000494206">
    <property type="component" value="Unassembled WGS sequence"/>
</dbReference>
<dbReference type="GO" id="GO:0003863">
    <property type="term" value="F:branched-chain 2-oxo acid dehydrogenase activity"/>
    <property type="evidence" value="ECO:0007669"/>
    <property type="project" value="UniProtKB-EC"/>
</dbReference>
<dbReference type="PANTHER" id="PTHR43380:SF1">
    <property type="entry name" value="2-OXOISOVALERATE DEHYDROGENASE SUBUNIT ALPHA, MITOCHONDRIAL"/>
    <property type="match status" value="1"/>
</dbReference>
<evidence type="ECO:0000256" key="8">
    <source>
        <dbReference type="ARBA" id="ARBA00023128"/>
    </source>
</evidence>
<protein>
    <recommendedName>
        <fullName evidence="9">2-oxoisovalerate dehydrogenase subunit alpha</fullName>
        <ecNumber evidence="9">1.2.4.4</ecNumber>
    </recommendedName>
    <alternativeName>
        <fullName evidence="9">Branched-chain alpha-keto acid dehydrogenase E1 component alpha chain</fullName>
    </alternativeName>
</protein>
<dbReference type="GO" id="GO:0009083">
    <property type="term" value="P:branched-chain amino acid catabolic process"/>
    <property type="evidence" value="ECO:0007669"/>
    <property type="project" value="TreeGrafter"/>
</dbReference>
<keyword evidence="12" id="KW-1185">Reference proteome</keyword>
<dbReference type="PANTHER" id="PTHR43380">
    <property type="entry name" value="2-OXOISOVALERATE DEHYDROGENASE SUBUNIT ALPHA, MITOCHONDRIAL"/>
    <property type="match status" value="1"/>
</dbReference>
<evidence type="ECO:0000313" key="11">
    <source>
        <dbReference type="EMBL" id="CAB3401532.1"/>
    </source>
</evidence>
<dbReference type="CDD" id="cd02000">
    <property type="entry name" value="TPP_E1_PDC_ADC_BCADC"/>
    <property type="match status" value="1"/>
</dbReference>
<keyword evidence="8" id="KW-0496">Mitochondrion</keyword>
<dbReference type="GO" id="GO:0046872">
    <property type="term" value="F:metal ion binding"/>
    <property type="evidence" value="ECO:0007669"/>
    <property type="project" value="UniProtKB-KW"/>
</dbReference>
<evidence type="ECO:0000256" key="6">
    <source>
        <dbReference type="ARBA" id="ARBA00022958"/>
    </source>
</evidence>
<dbReference type="AlphaFoldDB" id="A0A8S1EUB9"/>
<evidence type="ECO:0000256" key="9">
    <source>
        <dbReference type="RuleBase" id="RU365014"/>
    </source>
</evidence>
<keyword evidence="6" id="KW-0630">Potassium</keyword>
<proteinExistence type="inferred from homology"/>
<dbReference type="InterPro" id="IPR050771">
    <property type="entry name" value="Alpha-ketoacid_DH_E1_comp"/>
</dbReference>
<dbReference type="Pfam" id="PF00676">
    <property type="entry name" value="E1_dh"/>
    <property type="match status" value="1"/>
</dbReference>
<sequence length="429" mass="48839">MFRRVLPSVRRISAAKRFSSGVDGDSYRLNEYSVKYLGNREATFTEKLKIHDDKWAPTIPIYRVTDALGNVLDSSQDPKFYEQTSLKIYKTMTQLNIMDRILYESQRQGRISFYMTSFGEEGNHVGSASALEPQDLIYGQYREAGVLLWRGFSMTSFMNQCYGNSEDIGKGRQMPIHFGTNQLNFVTISSPLTTQLPQAVGSAYAFKRTPNNNRVVVVYFGDGAASEGDAHAAFNFAATLDCPVIFFCRNNGYAISTPTSEQYGGDGIAGKGPGYGLNTIRVDGNDVLAVHNATKEARRMALENKPVLIEAMTYRLGHHSTSDDSTAYRSAEEVETWGDKDHPITRFKKYITERGWWNDEKEKEWQAEVKKEVLSEFGKAEQRKKAHYHEMFEDVYDQLPPRLVRQRDELDKIIAEYKSEYPMETILPK</sequence>
<dbReference type="EMBL" id="CADEPM010000003">
    <property type="protein sequence ID" value="CAB3401532.1"/>
    <property type="molecule type" value="Genomic_DNA"/>
</dbReference>
<keyword evidence="5" id="KW-0809">Transit peptide</keyword>
<evidence type="ECO:0000256" key="7">
    <source>
        <dbReference type="ARBA" id="ARBA00023002"/>
    </source>
</evidence>
<evidence type="ECO:0000256" key="5">
    <source>
        <dbReference type="ARBA" id="ARBA00022946"/>
    </source>
</evidence>
<evidence type="ECO:0000256" key="3">
    <source>
        <dbReference type="ARBA" id="ARBA00008646"/>
    </source>
</evidence>
<reference evidence="11 12" key="1">
    <citation type="submission" date="2020-04" db="EMBL/GenBank/DDBJ databases">
        <authorList>
            <person name="Laetsch R D."/>
            <person name="Stevens L."/>
            <person name="Kumar S."/>
            <person name="Blaxter L. M."/>
        </authorList>
    </citation>
    <scope>NUCLEOTIDE SEQUENCE [LARGE SCALE GENOMIC DNA]</scope>
</reference>
<evidence type="ECO:0000256" key="2">
    <source>
        <dbReference type="ARBA" id="ARBA00004305"/>
    </source>
</evidence>
<keyword evidence="7 9" id="KW-0560">Oxidoreductase</keyword>
<comment type="catalytic activity">
    <reaction evidence="9">
        <text>N(6)-[(R)-lipoyl]-L-lysyl-[protein] + 3-methyl-2-oxobutanoate + H(+) = N(6)-[(R)-S(8)-2-methylpropanoyldihydrolipoyl]-L-lysyl-[protein] + CO2</text>
        <dbReference type="Rhea" id="RHEA:13457"/>
        <dbReference type="Rhea" id="RHEA-COMP:10474"/>
        <dbReference type="Rhea" id="RHEA-COMP:10497"/>
        <dbReference type="ChEBI" id="CHEBI:11851"/>
        <dbReference type="ChEBI" id="CHEBI:15378"/>
        <dbReference type="ChEBI" id="CHEBI:16526"/>
        <dbReference type="ChEBI" id="CHEBI:83099"/>
        <dbReference type="ChEBI" id="CHEBI:83142"/>
        <dbReference type="EC" id="1.2.4.4"/>
    </reaction>
</comment>